<dbReference type="Pfam" id="PF12443">
    <property type="entry name" value="AKNA"/>
    <property type="match status" value="1"/>
</dbReference>
<feature type="region of interest" description="Disordered" evidence="2">
    <location>
        <begin position="459"/>
        <end position="717"/>
    </location>
</feature>
<sequence length="1119" mass="119150">YGRGQLNYPLPDLSKVEPRVRFPKDDQSYRPPRGRTLPMRARGPASPVVFKSPAEIVREVLLSSAEGSPQKCPTPSSTVVPEEFRSPKEATELVQQLQEDYHRLLTKYAEAENTIDQLRLRAKVTVIGNPPNPNPLLYLPSLPDTPRALSPSQRGDQSREWSRLRAAPDPQAVSSVPGPPSAAGDQATPPPAHAALPHFAGLDACASAERRFPVDPLTQTLAGQARKFETQVESFEGLIQTGRLTPQAQLTGFARLKEAQDALERAYLQAREETHQQQQRPAAAGPLGVFDPDRAVEGKIFLLGLRLEELKDGIDRAVQNQPSSRSCSEPGLSPPPPPPLSCPRPSVQAPVPAVCTPYPEFPAVPPAGEAHAHFQTHVDAAVSSASGEPEEEREELPETLQHKQLQVELDYETLLDQYSRFKALPGSLSMEQPEVDGPAAEDAGTEEIPPGMLALMEERSHVTTQPPSLCPDPSHIAKLPVQTPAPCLEPPPHTQPAPQYNNEQQGSGRSRSGPQGAGPEPSVGGKQEPLSGQSSVAGSAVSEYPPHKPFRRAKSSRPEDHRIVSPGTDSGFVGSEASRVSPLTRSPEHHFSRPATPGMLGRSGPTAKPAALRASLRKEASPVPPEKGLQDVDPSASQLPPRGSARRHSLPHGGSLSQASSPPQWTNSISSEAGPDADITGLPAVHPEPVPGAAPASVPSPLGGGVAGGAASCPPAESGVKAFLSAARRREQIFLASRRQQLALRLMDNGISPESGADTRRGPASCNERGSVEAGLPAAPARGWGSPGSGSRGERRGGRPWGQIWQAHAQLQPPLGQLASDLDPNAAASAQLVSLDPEPPDLCPLCSAASESDCSAPQARDGEPRATVSSWQSPPRALDMLTFRGQYTGTRYHVSTPGSPERREDTGPASCLHCRGTGTQAGSASAEDTLRPAQHSTPRKTLCPICSGPRSTPASKPRDKATHGAARGTESTSSQGSGLSHRPETTQQQQQQPGLWYLAAPPLGTAVNYIPTVPLVPYSPPVLYCAPPAPTSVPDPAGLPPHYSSGYSVAELKPRATRQQAHHRRHSLMLGIDRLEDLNWSLSRAVEAAKSVKFTTKQMNRSLTSELSKARSLRRSCLF</sequence>
<evidence type="ECO:0000256" key="2">
    <source>
        <dbReference type="SAM" id="MobiDB-lite"/>
    </source>
</evidence>
<keyword evidence="1" id="KW-0175">Coiled coil</keyword>
<feature type="compositionally biased region" description="Polar residues" evidence="2">
    <location>
        <begin position="655"/>
        <end position="671"/>
    </location>
</feature>
<evidence type="ECO:0000313" key="4">
    <source>
        <dbReference type="Ensembl" id="ENSPSIP00000016329.1"/>
    </source>
</evidence>
<feature type="compositionally biased region" description="Polar residues" evidence="2">
    <location>
        <begin position="65"/>
        <end position="79"/>
    </location>
</feature>
<feature type="compositionally biased region" description="Polar residues" evidence="2">
    <location>
        <begin position="969"/>
        <end position="978"/>
    </location>
</feature>
<dbReference type="EMBL" id="AGCU01190520">
    <property type="status" value="NOT_ANNOTATED_CDS"/>
    <property type="molecule type" value="Genomic_DNA"/>
</dbReference>
<feature type="region of interest" description="Disordered" evidence="2">
    <location>
        <begin position="318"/>
        <end position="347"/>
    </location>
</feature>
<feature type="compositionally biased region" description="Low complexity" evidence="2">
    <location>
        <begin position="531"/>
        <end position="542"/>
    </location>
</feature>
<dbReference type="GeneTree" id="ENSGT00940000154254"/>
<dbReference type="GO" id="GO:0005829">
    <property type="term" value="C:cytosol"/>
    <property type="evidence" value="ECO:0007669"/>
    <property type="project" value="Ensembl"/>
</dbReference>
<dbReference type="GO" id="GO:0005813">
    <property type="term" value="C:centrosome"/>
    <property type="evidence" value="ECO:0007669"/>
    <property type="project" value="Ensembl"/>
</dbReference>
<feature type="compositionally biased region" description="Acidic residues" evidence="2">
    <location>
        <begin position="388"/>
        <end position="397"/>
    </location>
</feature>
<dbReference type="EMBL" id="AGCU01190523">
    <property type="status" value="NOT_ANNOTATED_CDS"/>
    <property type="molecule type" value="Genomic_DNA"/>
</dbReference>
<reference evidence="5" key="1">
    <citation type="submission" date="2011-10" db="EMBL/GenBank/DDBJ databases">
        <authorList>
            <consortium name="Soft-shell Turtle Genome Consortium"/>
        </authorList>
    </citation>
    <scope>NUCLEOTIDE SEQUENCE [LARGE SCALE GENOMIC DNA]</scope>
    <source>
        <strain evidence="5">Daiwa-1</strain>
    </source>
</reference>
<evidence type="ECO:0000259" key="3">
    <source>
        <dbReference type="Pfam" id="PF12443"/>
    </source>
</evidence>
<dbReference type="Ensembl" id="ENSPSIT00000016405.1">
    <property type="protein sequence ID" value="ENSPSIP00000016329.1"/>
    <property type="gene ID" value="ENSPSIG00000014468.1"/>
</dbReference>
<dbReference type="GO" id="GO:0045944">
    <property type="term" value="P:positive regulation of transcription by RNA polymerase II"/>
    <property type="evidence" value="ECO:0007669"/>
    <property type="project" value="Ensembl"/>
</dbReference>
<feature type="compositionally biased region" description="Pro residues" evidence="2">
    <location>
        <begin position="332"/>
        <end position="342"/>
    </location>
</feature>
<dbReference type="InterPro" id="IPR052655">
    <property type="entry name" value="AKNA_Centrosome-Trans_reg"/>
</dbReference>
<dbReference type="EMBL" id="AGCU01190522">
    <property type="status" value="NOT_ANNOTATED_CDS"/>
    <property type="molecule type" value="Genomic_DNA"/>
</dbReference>
<gene>
    <name evidence="4" type="primary">AKNA</name>
</gene>
<dbReference type="EMBL" id="AGCU01190527">
    <property type="status" value="NOT_ANNOTATED_CDS"/>
    <property type="molecule type" value="Genomic_DNA"/>
</dbReference>
<dbReference type="EMBL" id="AGCU01190524">
    <property type="status" value="NOT_ANNOTATED_CDS"/>
    <property type="molecule type" value="Genomic_DNA"/>
</dbReference>
<feature type="region of interest" description="Disordered" evidence="2">
    <location>
        <begin position="1"/>
        <end position="46"/>
    </location>
</feature>
<feature type="region of interest" description="Disordered" evidence="2">
    <location>
        <begin position="891"/>
        <end position="992"/>
    </location>
</feature>
<feature type="coiled-coil region" evidence="1">
    <location>
        <begin position="94"/>
        <end position="121"/>
    </location>
</feature>
<feature type="region of interest" description="Disordered" evidence="2">
    <location>
        <begin position="425"/>
        <end position="446"/>
    </location>
</feature>
<feature type="region of interest" description="Disordered" evidence="2">
    <location>
        <begin position="749"/>
        <end position="799"/>
    </location>
</feature>
<dbReference type="EMBL" id="AGCU01190519">
    <property type="status" value="NOT_ANNOTATED_CDS"/>
    <property type="molecule type" value="Genomic_DNA"/>
</dbReference>
<dbReference type="eggNOG" id="ENOG502QRSN">
    <property type="taxonomic scope" value="Eukaryota"/>
</dbReference>
<feature type="compositionally biased region" description="Low complexity" evidence="2">
    <location>
        <begin position="504"/>
        <end position="519"/>
    </location>
</feature>
<dbReference type="EMBL" id="AGCU01190521">
    <property type="status" value="NOT_ANNOTATED_CDS"/>
    <property type="molecule type" value="Genomic_DNA"/>
</dbReference>
<reference evidence="4" key="4">
    <citation type="submission" date="2025-09" db="UniProtKB">
        <authorList>
            <consortium name="Ensembl"/>
        </authorList>
    </citation>
    <scope>IDENTIFICATION</scope>
</reference>
<dbReference type="PANTHER" id="PTHR21510:SF15">
    <property type="entry name" value="MICROTUBULE ORGANIZATION PROTEIN AKNA"/>
    <property type="match status" value="1"/>
</dbReference>
<feature type="region of interest" description="Disordered" evidence="2">
    <location>
        <begin position="129"/>
        <end position="194"/>
    </location>
</feature>
<reference evidence="5" key="2">
    <citation type="journal article" date="2013" name="Nat. Genet.">
        <title>The draft genomes of soft-shell turtle and green sea turtle yield insights into the development and evolution of the turtle-specific body plan.</title>
        <authorList>
            <person name="Wang Z."/>
            <person name="Pascual-Anaya J."/>
            <person name="Zadissa A."/>
            <person name="Li W."/>
            <person name="Niimura Y."/>
            <person name="Huang Z."/>
            <person name="Li C."/>
            <person name="White S."/>
            <person name="Xiong Z."/>
            <person name="Fang D."/>
            <person name="Wang B."/>
            <person name="Ming Y."/>
            <person name="Chen Y."/>
            <person name="Zheng Y."/>
            <person name="Kuraku S."/>
            <person name="Pignatelli M."/>
            <person name="Herrero J."/>
            <person name="Beal K."/>
            <person name="Nozawa M."/>
            <person name="Li Q."/>
            <person name="Wang J."/>
            <person name="Zhang H."/>
            <person name="Yu L."/>
            <person name="Shigenobu S."/>
            <person name="Wang J."/>
            <person name="Liu J."/>
            <person name="Flicek P."/>
            <person name="Searle S."/>
            <person name="Wang J."/>
            <person name="Kuratani S."/>
            <person name="Yin Y."/>
            <person name="Aken B."/>
            <person name="Zhang G."/>
            <person name="Irie N."/>
        </authorList>
    </citation>
    <scope>NUCLEOTIDE SEQUENCE [LARGE SCALE GENOMIC DNA]</scope>
    <source>
        <strain evidence="5">Daiwa-1</strain>
    </source>
</reference>
<accession>K7G7R8</accession>
<dbReference type="AlphaFoldDB" id="K7G7R8"/>
<dbReference type="GO" id="GO:0001650">
    <property type="term" value="C:fibrillar center"/>
    <property type="evidence" value="ECO:0007669"/>
    <property type="project" value="Ensembl"/>
</dbReference>
<dbReference type="GO" id="GO:0060234">
    <property type="term" value="P:neuroblast delamination"/>
    <property type="evidence" value="ECO:0007669"/>
    <property type="project" value="TreeGrafter"/>
</dbReference>
<proteinExistence type="predicted"/>
<dbReference type="GO" id="GO:0005654">
    <property type="term" value="C:nucleoplasm"/>
    <property type="evidence" value="ECO:0007669"/>
    <property type="project" value="Ensembl"/>
</dbReference>
<feature type="compositionally biased region" description="Basic and acidic residues" evidence="2">
    <location>
        <begin position="14"/>
        <end position="28"/>
    </location>
</feature>
<feature type="domain" description="AKNA" evidence="3">
    <location>
        <begin position="253"/>
        <end position="328"/>
    </location>
</feature>
<evidence type="ECO:0000313" key="5">
    <source>
        <dbReference type="Proteomes" id="UP000007267"/>
    </source>
</evidence>
<dbReference type="GO" id="GO:0001837">
    <property type="term" value="P:epithelial to mesenchymal transition"/>
    <property type="evidence" value="ECO:0007669"/>
    <property type="project" value="TreeGrafter"/>
</dbReference>
<protein>
    <submittedName>
        <fullName evidence="4">AT-hook transcription factor</fullName>
    </submittedName>
</protein>
<dbReference type="PANTHER" id="PTHR21510">
    <property type="entry name" value="AKNA DOMAIN-CONTAINING PROTEIN"/>
    <property type="match status" value="1"/>
</dbReference>
<name>K7G7R8_PELSI</name>
<feature type="region of interest" description="Disordered" evidence="2">
    <location>
        <begin position="380"/>
        <end position="400"/>
    </location>
</feature>
<dbReference type="Proteomes" id="UP000007267">
    <property type="component" value="Unassembled WGS sequence"/>
</dbReference>
<feature type="region of interest" description="Disordered" evidence="2">
    <location>
        <begin position="853"/>
        <end position="874"/>
    </location>
</feature>
<dbReference type="EMBL" id="AGCU01190525">
    <property type="status" value="NOT_ANNOTATED_CDS"/>
    <property type="molecule type" value="Genomic_DNA"/>
</dbReference>
<evidence type="ECO:0000256" key="1">
    <source>
        <dbReference type="SAM" id="Coils"/>
    </source>
</evidence>
<dbReference type="OMA" id="PHLAMTE"/>
<keyword evidence="5" id="KW-1185">Reference proteome</keyword>
<feature type="region of interest" description="Disordered" evidence="2">
    <location>
        <begin position="65"/>
        <end position="87"/>
    </location>
</feature>
<dbReference type="EMBL" id="AGCU01190518">
    <property type="status" value="NOT_ANNOTATED_CDS"/>
    <property type="molecule type" value="Genomic_DNA"/>
</dbReference>
<dbReference type="EMBL" id="AGCU01190526">
    <property type="status" value="NOT_ANNOTATED_CDS"/>
    <property type="molecule type" value="Genomic_DNA"/>
</dbReference>
<dbReference type="InterPro" id="IPR022150">
    <property type="entry name" value="AKNA_dom"/>
</dbReference>
<organism evidence="4 5">
    <name type="scientific">Pelodiscus sinensis</name>
    <name type="common">Chinese softshell turtle</name>
    <name type="synonym">Trionyx sinensis</name>
    <dbReference type="NCBI Taxonomy" id="13735"/>
    <lineage>
        <taxon>Eukaryota</taxon>
        <taxon>Metazoa</taxon>
        <taxon>Chordata</taxon>
        <taxon>Craniata</taxon>
        <taxon>Vertebrata</taxon>
        <taxon>Euteleostomi</taxon>
        <taxon>Archelosauria</taxon>
        <taxon>Testudinata</taxon>
        <taxon>Testudines</taxon>
        <taxon>Cryptodira</taxon>
        <taxon>Trionychia</taxon>
        <taxon>Trionychidae</taxon>
        <taxon>Pelodiscus</taxon>
    </lineage>
</organism>
<reference evidence="4" key="3">
    <citation type="submission" date="2025-08" db="UniProtKB">
        <authorList>
            <consortium name="Ensembl"/>
        </authorList>
    </citation>
    <scope>IDENTIFICATION</scope>
</reference>
<dbReference type="GO" id="GO:0021849">
    <property type="term" value="P:neuroblast division in subventricular zone"/>
    <property type="evidence" value="ECO:0007669"/>
    <property type="project" value="TreeGrafter"/>
</dbReference>